<sequence>KVDLPYLPNPMSNNLCCIFIYINAIKFKNNYSKLCKLSEQLSKLTKISFEKCLVAMLAPESILKHYAIELAYYCSINTL</sequence>
<reference evidence="1" key="1">
    <citation type="submission" date="2021-06" db="EMBL/GenBank/DDBJ databases">
        <authorList>
            <person name="Kallberg Y."/>
            <person name="Tangrot J."/>
            <person name="Rosling A."/>
        </authorList>
    </citation>
    <scope>NUCLEOTIDE SEQUENCE</scope>
    <source>
        <strain evidence="1">IL203A</strain>
    </source>
</reference>
<dbReference type="EMBL" id="CAJVPU010019605">
    <property type="protein sequence ID" value="CAG8672459.1"/>
    <property type="molecule type" value="Genomic_DNA"/>
</dbReference>
<organism evidence="1 2">
    <name type="scientific">Dentiscutata heterogama</name>
    <dbReference type="NCBI Taxonomy" id="1316150"/>
    <lineage>
        <taxon>Eukaryota</taxon>
        <taxon>Fungi</taxon>
        <taxon>Fungi incertae sedis</taxon>
        <taxon>Mucoromycota</taxon>
        <taxon>Glomeromycotina</taxon>
        <taxon>Glomeromycetes</taxon>
        <taxon>Diversisporales</taxon>
        <taxon>Gigasporaceae</taxon>
        <taxon>Dentiscutata</taxon>
    </lineage>
</organism>
<gene>
    <name evidence="1" type="ORF">DHETER_LOCUS10246</name>
</gene>
<keyword evidence="2" id="KW-1185">Reference proteome</keyword>
<evidence type="ECO:0000313" key="1">
    <source>
        <dbReference type="EMBL" id="CAG8672459.1"/>
    </source>
</evidence>
<dbReference type="Proteomes" id="UP000789702">
    <property type="component" value="Unassembled WGS sequence"/>
</dbReference>
<proteinExistence type="predicted"/>
<feature type="non-terminal residue" evidence="1">
    <location>
        <position position="1"/>
    </location>
</feature>
<comment type="caution">
    <text evidence="1">The sequence shown here is derived from an EMBL/GenBank/DDBJ whole genome shotgun (WGS) entry which is preliminary data.</text>
</comment>
<protein>
    <submittedName>
        <fullName evidence="1">17318_t:CDS:1</fullName>
    </submittedName>
</protein>
<evidence type="ECO:0000313" key="2">
    <source>
        <dbReference type="Proteomes" id="UP000789702"/>
    </source>
</evidence>
<name>A0ACA9NR26_9GLOM</name>
<accession>A0ACA9NR26</accession>